<evidence type="ECO:0000313" key="7">
    <source>
        <dbReference type="Proteomes" id="UP000290218"/>
    </source>
</evidence>
<dbReference type="Pfam" id="PF25917">
    <property type="entry name" value="BSH_RND"/>
    <property type="match status" value="1"/>
</dbReference>
<comment type="similarity">
    <text evidence="1">Belongs to the membrane fusion protein (MFP) (TC 8.A.1) family.</text>
</comment>
<organism evidence="6 7">
    <name type="scientific">Oleiharenicola lentus</name>
    <dbReference type="NCBI Taxonomy" id="2508720"/>
    <lineage>
        <taxon>Bacteria</taxon>
        <taxon>Pseudomonadati</taxon>
        <taxon>Verrucomicrobiota</taxon>
        <taxon>Opitutia</taxon>
        <taxon>Opitutales</taxon>
        <taxon>Opitutaceae</taxon>
        <taxon>Oleiharenicola</taxon>
    </lineage>
</organism>
<keyword evidence="3" id="KW-0732">Signal</keyword>
<keyword evidence="2" id="KW-0175">Coiled coil</keyword>
<name>A0A4V1M6V8_9BACT</name>
<evidence type="ECO:0000313" key="6">
    <source>
        <dbReference type="EMBL" id="RXK56749.1"/>
    </source>
</evidence>
<dbReference type="GO" id="GO:0015562">
    <property type="term" value="F:efflux transmembrane transporter activity"/>
    <property type="evidence" value="ECO:0007669"/>
    <property type="project" value="TreeGrafter"/>
</dbReference>
<evidence type="ECO:0000256" key="3">
    <source>
        <dbReference type="SAM" id="SignalP"/>
    </source>
</evidence>
<evidence type="ECO:0000256" key="1">
    <source>
        <dbReference type="ARBA" id="ARBA00009477"/>
    </source>
</evidence>
<dbReference type="GO" id="GO:1990281">
    <property type="term" value="C:efflux pump complex"/>
    <property type="evidence" value="ECO:0007669"/>
    <property type="project" value="TreeGrafter"/>
</dbReference>
<dbReference type="PROSITE" id="PS51257">
    <property type="entry name" value="PROKAR_LIPOPROTEIN"/>
    <property type="match status" value="1"/>
</dbReference>
<dbReference type="InterPro" id="IPR058625">
    <property type="entry name" value="MdtA-like_BSH"/>
</dbReference>
<dbReference type="Pfam" id="PF25954">
    <property type="entry name" value="Beta-barrel_RND_2"/>
    <property type="match status" value="1"/>
</dbReference>
<dbReference type="NCBIfam" id="TIGR01730">
    <property type="entry name" value="RND_mfp"/>
    <property type="match status" value="1"/>
</dbReference>
<dbReference type="InterPro" id="IPR058792">
    <property type="entry name" value="Beta-barrel_RND_2"/>
</dbReference>
<dbReference type="AlphaFoldDB" id="A0A4V1M6V8"/>
<keyword evidence="7" id="KW-1185">Reference proteome</keyword>
<dbReference type="Gene3D" id="2.40.420.20">
    <property type="match status" value="1"/>
</dbReference>
<dbReference type="Gene3D" id="1.10.287.470">
    <property type="entry name" value="Helix hairpin bin"/>
    <property type="match status" value="1"/>
</dbReference>
<dbReference type="EMBL" id="SDHX01000001">
    <property type="protein sequence ID" value="RXK56749.1"/>
    <property type="molecule type" value="Genomic_DNA"/>
</dbReference>
<reference evidence="6 7" key="1">
    <citation type="submission" date="2019-01" db="EMBL/GenBank/DDBJ databases">
        <title>Lacunisphaera sp. strain TWA-58.</title>
        <authorList>
            <person name="Chen W.-M."/>
        </authorList>
    </citation>
    <scope>NUCLEOTIDE SEQUENCE [LARGE SCALE GENOMIC DNA]</scope>
    <source>
        <strain evidence="6 7">TWA-58</strain>
    </source>
</reference>
<evidence type="ECO:0000259" key="5">
    <source>
        <dbReference type="Pfam" id="PF25954"/>
    </source>
</evidence>
<dbReference type="Gene3D" id="2.40.50.100">
    <property type="match status" value="1"/>
</dbReference>
<evidence type="ECO:0000256" key="2">
    <source>
        <dbReference type="SAM" id="Coils"/>
    </source>
</evidence>
<protein>
    <submittedName>
        <fullName evidence="6">Efflux RND transporter periplasmic adaptor subunit</fullName>
    </submittedName>
</protein>
<accession>A0A4V1M6V8</accession>
<comment type="caution">
    <text evidence="6">The sequence shown here is derived from an EMBL/GenBank/DDBJ whole genome shotgun (WGS) entry which is preliminary data.</text>
</comment>
<feature type="signal peptide" evidence="3">
    <location>
        <begin position="1"/>
        <end position="24"/>
    </location>
</feature>
<dbReference type="PANTHER" id="PTHR30469">
    <property type="entry name" value="MULTIDRUG RESISTANCE PROTEIN MDTA"/>
    <property type="match status" value="1"/>
</dbReference>
<dbReference type="InterPro" id="IPR006143">
    <property type="entry name" value="RND_pump_MFP"/>
</dbReference>
<sequence length="368" mass="39337">MRLALLTPLLSVAALVLSGCGKKAASPAAASAAAQIQPVEVAPVVRRDLVETLSLVGSLAPNETAQIRAEIAGQVRAVLFEEGHPVVKDQVLLRIDDSELRAQLAQAEARFKLTELNLKRSEDLTQARSMSQAEADRTRSEFASAQAELQLLQVRLAKMEIKAPFAGIAGARTVSPGDYVTASTSITTIDDLSRLKVEFQVPERFVERVKPGSKFTLRAQTPSGDVRTEGEVYFSSSIIERASRSSQVKGWLGAEVPGLKPGMFANIDIVLQVRRGALTVPEGAILVKPGGTFVVAVRSRDGANVAEEVPVQLGLRERGLVEIQSLKEGSLADQQSVVASGVGALILYPGMKLEPRPLREEFRVGGGS</sequence>
<proteinExistence type="inferred from homology"/>
<feature type="domain" description="CusB-like beta-barrel" evidence="5">
    <location>
        <begin position="197"/>
        <end position="269"/>
    </location>
</feature>
<evidence type="ECO:0000259" key="4">
    <source>
        <dbReference type="Pfam" id="PF25917"/>
    </source>
</evidence>
<gene>
    <name evidence="6" type="ORF">ESB00_13025</name>
</gene>
<dbReference type="OrthoDB" id="9810430at2"/>
<dbReference type="RefSeq" id="WP_129048115.1">
    <property type="nucleotide sequence ID" value="NZ_SDHX01000001.1"/>
</dbReference>
<dbReference type="SUPFAM" id="SSF111369">
    <property type="entry name" value="HlyD-like secretion proteins"/>
    <property type="match status" value="1"/>
</dbReference>
<feature type="domain" description="Multidrug resistance protein MdtA-like barrel-sandwich hybrid" evidence="4">
    <location>
        <begin position="63"/>
        <end position="185"/>
    </location>
</feature>
<dbReference type="Proteomes" id="UP000290218">
    <property type="component" value="Unassembled WGS sequence"/>
</dbReference>
<feature type="chain" id="PRO_5020362759" evidence="3">
    <location>
        <begin position="25"/>
        <end position="368"/>
    </location>
</feature>
<dbReference type="Gene3D" id="2.40.30.170">
    <property type="match status" value="1"/>
</dbReference>
<feature type="coiled-coil region" evidence="2">
    <location>
        <begin position="104"/>
        <end position="162"/>
    </location>
</feature>